<name>A0A7S8HGM3_9BACI</name>
<proteinExistence type="predicted"/>
<organism evidence="2 3">
    <name type="scientific">Mangrovibacillus cuniculi</name>
    <dbReference type="NCBI Taxonomy" id="2593652"/>
    <lineage>
        <taxon>Bacteria</taxon>
        <taxon>Bacillati</taxon>
        <taxon>Bacillota</taxon>
        <taxon>Bacilli</taxon>
        <taxon>Bacillales</taxon>
        <taxon>Bacillaceae</taxon>
        <taxon>Mangrovibacillus</taxon>
    </lineage>
</organism>
<dbReference type="Proteomes" id="UP000593626">
    <property type="component" value="Chromosome"/>
</dbReference>
<dbReference type="KEGG" id="mcui:G8O30_15050"/>
<sequence>MKRITKMLLVPLLCLLVLPTGIASADTGNQEVINELLGVPIVVYGETLSNEQKEEVKSAFGVEDASQVEEYTVTAKDLARYIGGNPNSRMFSSAKITMTEEGTGIVIKRVTPGNITQVTDEMYINAMITAGVENAEVEVASPVAVTGHSALAGIYKAYEASGVELDADRMDVASDELDLMTDLVSEQGIEEQKVTELLTQIKQQIAEQNPVTREEVEQIVQEQLSTLGIQLTEEEQQRLIDLFDRIRGLNINFDNVRTQLEDLSTALQDTLQNVVENEGFWNSVKEFFTNLMNAISSIFGGSENESTN</sequence>
<accession>A0A7S8HGM3</accession>
<dbReference type="AlphaFoldDB" id="A0A7S8HGM3"/>
<evidence type="ECO:0000313" key="2">
    <source>
        <dbReference type="EMBL" id="QPC48154.1"/>
    </source>
</evidence>
<feature type="signal peptide" evidence="1">
    <location>
        <begin position="1"/>
        <end position="25"/>
    </location>
</feature>
<dbReference type="RefSeq" id="WP_239672837.1">
    <property type="nucleotide sequence ID" value="NZ_CP049742.1"/>
</dbReference>
<keyword evidence="3" id="KW-1185">Reference proteome</keyword>
<reference evidence="2 3" key="1">
    <citation type="submission" date="2019-07" db="EMBL/GenBank/DDBJ databases">
        <title>Genome sequence of 2 isolates from Red Sea Mangroves.</title>
        <authorList>
            <person name="Sefrji F."/>
            <person name="Michoud G."/>
            <person name="Merlino G."/>
            <person name="Daffonchio D."/>
        </authorList>
    </citation>
    <scope>NUCLEOTIDE SEQUENCE [LARGE SCALE GENOMIC DNA]</scope>
    <source>
        <strain evidence="2 3">R1DC41</strain>
    </source>
</reference>
<feature type="chain" id="PRO_5032692972" evidence="1">
    <location>
        <begin position="26"/>
        <end position="308"/>
    </location>
</feature>
<keyword evidence="1" id="KW-0732">Signal</keyword>
<gene>
    <name evidence="2" type="ORF">G8O30_15050</name>
</gene>
<evidence type="ECO:0000256" key="1">
    <source>
        <dbReference type="SAM" id="SignalP"/>
    </source>
</evidence>
<evidence type="ECO:0000313" key="3">
    <source>
        <dbReference type="Proteomes" id="UP000593626"/>
    </source>
</evidence>
<protein>
    <submittedName>
        <fullName evidence="2">DUF1002 domain-containing protein</fullName>
    </submittedName>
</protein>
<dbReference type="Pfam" id="PF06207">
    <property type="entry name" value="DUF1002"/>
    <property type="match status" value="1"/>
</dbReference>
<dbReference type="InterPro" id="IPR009343">
    <property type="entry name" value="DUF1002"/>
</dbReference>
<dbReference type="EMBL" id="CP049742">
    <property type="protein sequence ID" value="QPC48154.1"/>
    <property type="molecule type" value="Genomic_DNA"/>
</dbReference>